<dbReference type="CDD" id="cd01518">
    <property type="entry name" value="RHOD_YceA"/>
    <property type="match status" value="1"/>
</dbReference>
<evidence type="ECO:0000259" key="2">
    <source>
        <dbReference type="PROSITE" id="PS50206"/>
    </source>
</evidence>
<reference evidence="3 4" key="1">
    <citation type="journal article" date="2017" name="Nat. Commun.">
        <title>In situ click chemistry generation of cyclooxygenase-2 inhibitors.</title>
        <authorList>
            <person name="Bhardwaj A."/>
            <person name="Kaur J."/>
            <person name="Wuest M."/>
            <person name="Wuest F."/>
        </authorList>
    </citation>
    <scope>NUCLEOTIDE SEQUENCE [LARGE SCALE GENOMIC DNA]</scope>
    <source>
        <strain evidence="3">S2_018_000_R2_106</strain>
    </source>
</reference>
<dbReference type="PANTHER" id="PTHR43268:SF3">
    <property type="entry name" value="RHODANESE-LIKE DOMAIN-CONTAINING PROTEIN 7-RELATED"/>
    <property type="match status" value="1"/>
</dbReference>
<dbReference type="PANTHER" id="PTHR43268">
    <property type="entry name" value="THIOSULFATE SULFURTRANSFERASE/RHODANESE-LIKE DOMAIN-CONTAINING PROTEIN 2"/>
    <property type="match status" value="1"/>
</dbReference>
<proteinExistence type="inferred from homology"/>
<dbReference type="SMART" id="SM00450">
    <property type="entry name" value="RHOD"/>
    <property type="match status" value="1"/>
</dbReference>
<dbReference type="GO" id="GO:0006400">
    <property type="term" value="P:tRNA modification"/>
    <property type="evidence" value="ECO:0007669"/>
    <property type="project" value="UniProtKB-UniRule"/>
</dbReference>
<dbReference type="InterPro" id="IPR040503">
    <property type="entry name" value="TRHO_N"/>
</dbReference>
<evidence type="ECO:0000256" key="1">
    <source>
        <dbReference type="HAMAP-Rule" id="MF_00469"/>
    </source>
</evidence>
<dbReference type="NCBIfam" id="NF001136">
    <property type="entry name" value="PRK00142.1-4"/>
    <property type="match status" value="1"/>
</dbReference>
<comment type="similarity">
    <text evidence="1">Belongs to the TrhO family.</text>
</comment>
<dbReference type="Proteomes" id="UP000320948">
    <property type="component" value="Unassembled WGS sequence"/>
</dbReference>
<dbReference type="GO" id="GO:0016740">
    <property type="term" value="F:transferase activity"/>
    <property type="evidence" value="ECO:0007669"/>
    <property type="project" value="UniProtKB-KW"/>
</dbReference>
<accession>A0A6N4RBL0</accession>
<organism evidence="3 4">
    <name type="scientific">Blastochloris viridis</name>
    <name type="common">Rhodopseudomonas viridis</name>
    <dbReference type="NCBI Taxonomy" id="1079"/>
    <lineage>
        <taxon>Bacteria</taxon>
        <taxon>Pseudomonadati</taxon>
        <taxon>Pseudomonadota</taxon>
        <taxon>Alphaproteobacteria</taxon>
        <taxon>Hyphomicrobiales</taxon>
        <taxon>Blastochloridaceae</taxon>
        <taxon>Blastochloris</taxon>
    </lineage>
</organism>
<dbReference type="EMBL" id="VAFM01000002">
    <property type="protein sequence ID" value="TKW60436.1"/>
    <property type="molecule type" value="Genomic_DNA"/>
</dbReference>
<dbReference type="GO" id="GO:0016705">
    <property type="term" value="F:oxidoreductase activity, acting on paired donors, with incorporation or reduction of molecular oxygen"/>
    <property type="evidence" value="ECO:0007669"/>
    <property type="project" value="UniProtKB-UniRule"/>
</dbReference>
<dbReference type="Gene3D" id="3.30.70.100">
    <property type="match status" value="1"/>
</dbReference>
<dbReference type="InterPro" id="IPR036873">
    <property type="entry name" value="Rhodanese-like_dom_sf"/>
</dbReference>
<dbReference type="Gene3D" id="3.40.250.10">
    <property type="entry name" value="Rhodanese-like domain"/>
    <property type="match status" value="1"/>
</dbReference>
<sequence>MYIAATFYHFAALPDCAKLQPVYKAKMLELGLTGTILVTPEGVNSTIAGAREGIDAMLAFLRCDERLATMTHKESQSEKNPFLRTKVKLKKETIPLGVTVDPTNPGTYVKSAEWNKLIADPRTITIDTRNDYEVQIGTFTGAKNPATRTFKELPQWLEENLPADKTVPVAMYCTGGIRCEKSTAYLKQQGYENVYHLEGGILKYLEETPESESMWEGACYVFDDRVAVNHDLSPATHLQNCPCCNTPINAADVRRNASNGKSPCGKSL</sequence>
<keyword evidence="1" id="KW-0819">tRNA processing</keyword>
<feature type="domain" description="Rhodanese" evidence="2">
    <location>
        <begin position="119"/>
        <end position="213"/>
    </location>
</feature>
<comment type="catalytic activity">
    <reaction evidence="1">
        <text>uridine(34) in tRNA + AH2 + O2 = 5-hydroxyuridine(34) in tRNA + A + H2O</text>
        <dbReference type="Rhea" id="RHEA:64224"/>
        <dbReference type="Rhea" id="RHEA-COMP:11727"/>
        <dbReference type="Rhea" id="RHEA-COMP:13381"/>
        <dbReference type="ChEBI" id="CHEBI:13193"/>
        <dbReference type="ChEBI" id="CHEBI:15377"/>
        <dbReference type="ChEBI" id="CHEBI:15379"/>
        <dbReference type="ChEBI" id="CHEBI:17499"/>
        <dbReference type="ChEBI" id="CHEBI:65315"/>
        <dbReference type="ChEBI" id="CHEBI:136877"/>
    </reaction>
</comment>
<dbReference type="HAMAP" id="MF_00469">
    <property type="entry name" value="TrhO"/>
    <property type="match status" value="1"/>
</dbReference>
<keyword evidence="1" id="KW-0560">Oxidoreductase</keyword>
<protein>
    <recommendedName>
        <fullName evidence="1">tRNA uridine(34) hydroxylase</fullName>
        <ecNumber evidence="1">1.14.-.-</ecNumber>
    </recommendedName>
    <alternativeName>
        <fullName evidence="1">tRNA hydroxylation protein O</fullName>
    </alternativeName>
</protein>
<dbReference type="InterPro" id="IPR020936">
    <property type="entry name" value="TrhO"/>
</dbReference>
<dbReference type="PROSITE" id="PS50206">
    <property type="entry name" value="RHODANESE_3"/>
    <property type="match status" value="1"/>
</dbReference>
<dbReference type="Pfam" id="PF17773">
    <property type="entry name" value="UPF0176_N"/>
    <property type="match status" value="1"/>
</dbReference>
<dbReference type="AlphaFoldDB" id="A0A6N4RBL0"/>
<name>A0A6N4RBL0_BLAVI</name>
<dbReference type="SUPFAM" id="SSF52821">
    <property type="entry name" value="Rhodanese/Cell cycle control phosphatase"/>
    <property type="match status" value="1"/>
</dbReference>
<dbReference type="EC" id="1.14.-.-" evidence="1"/>
<comment type="function">
    <text evidence="1">Catalyzes oxygen-dependent 5-hydroxyuridine (ho5U) modification at position 34 in tRNAs.</text>
</comment>
<dbReference type="InterPro" id="IPR001763">
    <property type="entry name" value="Rhodanese-like_dom"/>
</dbReference>
<evidence type="ECO:0000313" key="4">
    <source>
        <dbReference type="Proteomes" id="UP000320948"/>
    </source>
</evidence>
<gene>
    <name evidence="1" type="primary">trhO</name>
    <name evidence="3" type="ORF">DI628_05875</name>
</gene>
<dbReference type="Pfam" id="PF00581">
    <property type="entry name" value="Rhodanese"/>
    <property type="match status" value="1"/>
</dbReference>
<keyword evidence="3" id="KW-0808">Transferase</keyword>
<evidence type="ECO:0000313" key="3">
    <source>
        <dbReference type="EMBL" id="TKW60436.1"/>
    </source>
</evidence>
<comment type="caution">
    <text evidence="3">The sequence shown here is derived from an EMBL/GenBank/DDBJ whole genome shotgun (WGS) entry which is preliminary data.</text>
</comment>